<organism evidence="1 2">
    <name type="scientific">Helianthus annuus</name>
    <name type="common">Common sunflower</name>
    <dbReference type="NCBI Taxonomy" id="4232"/>
    <lineage>
        <taxon>Eukaryota</taxon>
        <taxon>Viridiplantae</taxon>
        <taxon>Streptophyta</taxon>
        <taxon>Embryophyta</taxon>
        <taxon>Tracheophyta</taxon>
        <taxon>Spermatophyta</taxon>
        <taxon>Magnoliopsida</taxon>
        <taxon>eudicotyledons</taxon>
        <taxon>Gunneridae</taxon>
        <taxon>Pentapetalae</taxon>
        <taxon>asterids</taxon>
        <taxon>campanulids</taxon>
        <taxon>Asterales</taxon>
        <taxon>Asteraceae</taxon>
        <taxon>Asteroideae</taxon>
        <taxon>Heliantheae alliance</taxon>
        <taxon>Heliantheae</taxon>
        <taxon>Helianthus</taxon>
    </lineage>
</organism>
<keyword evidence="2" id="KW-1185">Reference proteome</keyword>
<dbReference type="InterPro" id="IPR036452">
    <property type="entry name" value="Ribo_hydro-like"/>
</dbReference>
<dbReference type="GO" id="GO:0016799">
    <property type="term" value="F:hydrolase activity, hydrolyzing N-glycosyl compounds"/>
    <property type="evidence" value="ECO:0007669"/>
    <property type="project" value="InterPro"/>
</dbReference>
<accession>A0A9K3EIB4</accession>
<protein>
    <submittedName>
        <fullName evidence="1">Ribonucleoside hydrolase</fullName>
    </submittedName>
</protein>
<proteinExistence type="predicted"/>
<dbReference type="AlphaFoldDB" id="A0A9K3EIB4"/>
<gene>
    <name evidence="1" type="ORF">HanXRQr2_Chr13g0598011</name>
</gene>
<dbReference type="Gramene" id="mRNA:HanXRQr2_Chr13g0598011">
    <property type="protein sequence ID" value="CDS:HanXRQr2_Chr13g0598011.1"/>
    <property type="gene ID" value="HanXRQr2_Chr13g0598011"/>
</dbReference>
<evidence type="ECO:0000313" key="2">
    <source>
        <dbReference type="Proteomes" id="UP000215914"/>
    </source>
</evidence>
<dbReference type="EMBL" id="MNCJ02000328">
    <property type="protein sequence ID" value="KAF5774241.1"/>
    <property type="molecule type" value="Genomic_DNA"/>
</dbReference>
<evidence type="ECO:0000313" key="1">
    <source>
        <dbReference type="EMBL" id="KAF5774241.1"/>
    </source>
</evidence>
<dbReference type="Proteomes" id="UP000215914">
    <property type="component" value="Unassembled WGS sequence"/>
</dbReference>
<sequence>MEMLWLWRRSLFAVIIVAVGIAARPHRILLDTDVDSDDFFAMLYLLKLNKFQFDLQVRFLFFTYMHNQHTAFIFYVFGDFLRLSNDFSCYYIFF</sequence>
<reference evidence="1" key="1">
    <citation type="journal article" date="2017" name="Nature">
        <title>The sunflower genome provides insights into oil metabolism, flowering and Asterid evolution.</title>
        <authorList>
            <person name="Badouin H."/>
            <person name="Gouzy J."/>
            <person name="Grassa C.J."/>
            <person name="Murat F."/>
            <person name="Staton S.E."/>
            <person name="Cottret L."/>
            <person name="Lelandais-Briere C."/>
            <person name="Owens G.L."/>
            <person name="Carrere S."/>
            <person name="Mayjonade B."/>
            <person name="Legrand L."/>
            <person name="Gill N."/>
            <person name="Kane N.C."/>
            <person name="Bowers J.E."/>
            <person name="Hubner S."/>
            <person name="Bellec A."/>
            <person name="Berard A."/>
            <person name="Berges H."/>
            <person name="Blanchet N."/>
            <person name="Boniface M.C."/>
            <person name="Brunel D."/>
            <person name="Catrice O."/>
            <person name="Chaidir N."/>
            <person name="Claudel C."/>
            <person name="Donnadieu C."/>
            <person name="Faraut T."/>
            <person name="Fievet G."/>
            <person name="Helmstetter N."/>
            <person name="King M."/>
            <person name="Knapp S.J."/>
            <person name="Lai Z."/>
            <person name="Le Paslier M.C."/>
            <person name="Lippi Y."/>
            <person name="Lorenzon L."/>
            <person name="Mandel J.R."/>
            <person name="Marage G."/>
            <person name="Marchand G."/>
            <person name="Marquand E."/>
            <person name="Bret-Mestries E."/>
            <person name="Morien E."/>
            <person name="Nambeesan S."/>
            <person name="Nguyen T."/>
            <person name="Pegot-Espagnet P."/>
            <person name="Pouilly N."/>
            <person name="Raftis F."/>
            <person name="Sallet E."/>
            <person name="Schiex T."/>
            <person name="Thomas J."/>
            <person name="Vandecasteele C."/>
            <person name="Vares D."/>
            <person name="Vear F."/>
            <person name="Vautrin S."/>
            <person name="Crespi M."/>
            <person name="Mangin B."/>
            <person name="Burke J.M."/>
            <person name="Salse J."/>
            <person name="Munos S."/>
            <person name="Vincourt P."/>
            <person name="Rieseberg L.H."/>
            <person name="Langlade N.B."/>
        </authorList>
    </citation>
    <scope>NUCLEOTIDE SEQUENCE</scope>
    <source>
        <tissue evidence="1">Leaves</tissue>
    </source>
</reference>
<name>A0A9K3EIB4_HELAN</name>
<comment type="caution">
    <text evidence="1">The sequence shown here is derived from an EMBL/GenBank/DDBJ whole genome shotgun (WGS) entry which is preliminary data.</text>
</comment>
<dbReference type="SUPFAM" id="SSF53590">
    <property type="entry name" value="Nucleoside hydrolase"/>
    <property type="match status" value="1"/>
</dbReference>
<reference evidence="1" key="2">
    <citation type="submission" date="2020-06" db="EMBL/GenBank/DDBJ databases">
        <title>Helianthus annuus Genome sequencing and assembly Release 2.</title>
        <authorList>
            <person name="Gouzy J."/>
            <person name="Langlade N."/>
            <person name="Munos S."/>
        </authorList>
    </citation>
    <scope>NUCLEOTIDE SEQUENCE</scope>
    <source>
        <tissue evidence="1">Leaves</tissue>
    </source>
</reference>
<keyword evidence="1" id="KW-0378">Hydrolase</keyword>